<keyword evidence="4" id="KW-1133">Transmembrane helix</keyword>
<keyword evidence="4" id="KW-0472">Membrane</keyword>
<dbReference type="EMBL" id="JBEUKS010000003">
    <property type="protein sequence ID" value="MFC1438898.1"/>
    <property type="molecule type" value="Genomic_DNA"/>
</dbReference>
<evidence type="ECO:0000256" key="4">
    <source>
        <dbReference type="SAM" id="Phobius"/>
    </source>
</evidence>
<evidence type="ECO:0000313" key="6">
    <source>
        <dbReference type="Proteomes" id="UP001592581"/>
    </source>
</evidence>
<gene>
    <name evidence="5" type="ORF">ABUW04_11560</name>
</gene>
<evidence type="ECO:0000313" key="5">
    <source>
        <dbReference type="EMBL" id="MFC1438898.1"/>
    </source>
</evidence>
<name>A0ABV6XLF4_9ACTN</name>
<protein>
    <submittedName>
        <fullName evidence="5">Glycosyltransferase family 2 protein</fullName>
    </submittedName>
</protein>
<reference evidence="5 6" key="1">
    <citation type="submission" date="2024-06" db="EMBL/GenBank/DDBJ databases">
        <authorList>
            <person name="Lee S.D."/>
        </authorList>
    </citation>
    <scope>NUCLEOTIDE SEQUENCE [LARGE SCALE GENOMIC DNA]</scope>
    <source>
        <strain evidence="5 6">N1-10</strain>
    </source>
</reference>
<dbReference type="Gene3D" id="3.90.550.10">
    <property type="entry name" value="Spore Coat Polysaccharide Biosynthesis Protein SpsA, Chain A"/>
    <property type="match status" value="1"/>
</dbReference>
<dbReference type="PANTHER" id="PTHR43630:SF1">
    <property type="entry name" value="POLY-BETA-1,6-N-ACETYL-D-GLUCOSAMINE SYNTHASE"/>
    <property type="match status" value="1"/>
</dbReference>
<dbReference type="InterPro" id="IPR029044">
    <property type="entry name" value="Nucleotide-diphossugar_trans"/>
</dbReference>
<accession>A0ABV6XLF4</accession>
<keyword evidence="4" id="KW-0812">Transmembrane</keyword>
<feature type="transmembrane region" description="Helical" evidence="4">
    <location>
        <begin position="269"/>
        <end position="294"/>
    </location>
</feature>
<dbReference type="CDD" id="cd06423">
    <property type="entry name" value="CESA_like"/>
    <property type="match status" value="1"/>
</dbReference>
<sequence length="355" mass="38826">MNPHPQLIALIPSRNEADRITAAIAALHHQTRPPDRIVVVTNNCTDSDGTREAARDAGVWVLDIPACEGKKAGALNHALDQVLPGLDDADLVLVQDADTVLAREFLATAQGAMRRRVGAVGGVFYGEPGGGLLGQLQRMEYQRYAWEIGRSGGKAVVLSGTATLFRVGVLRQVKAARIAGRIGGGTSYYSLASLTEDDECTKAVKTLGYKPMSPAACTVTTEVMSSLTALWHQRLRWQRGALENLRDYGLTRVTAPYWAKQIMMGLGALALLVYLLFVILELVLIGSMTVSPFWTAIGALFVVEKTVSVRKAGWRSVVLAALLVPELLYDMFQHAVYFRSLYDAARRREERWIAT</sequence>
<evidence type="ECO:0000256" key="3">
    <source>
        <dbReference type="ARBA" id="ARBA00022679"/>
    </source>
</evidence>
<evidence type="ECO:0000256" key="1">
    <source>
        <dbReference type="ARBA" id="ARBA00006739"/>
    </source>
</evidence>
<dbReference type="Pfam" id="PF13641">
    <property type="entry name" value="Glyco_tranf_2_3"/>
    <property type="match status" value="1"/>
</dbReference>
<keyword evidence="6" id="KW-1185">Reference proteome</keyword>
<dbReference type="Proteomes" id="UP001592581">
    <property type="component" value="Unassembled WGS sequence"/>
</dbReference>
<proteinExistence type="inferred from homology"/>
<keyword evidence="2" id="KW-0328">Glycosyltransferase</keyword>
<keyword evidence="3" id="KW-0808">Transferase</keyword>
<dbReference type="SUPFAM" id="SSF53448">
    <property type="entry name" value="Nucleotide-diphospho-sugar transferases"/>
    <property type="match status" value="1"/>
</dbReference>
<comment type="similarity">
    <text evidence="1">Belongs to the glycosyltransferase 2 family.</text>
</comment>
<comment type="caution">
    <text evidence="5">The sequence shown here is derived from an EMBL/GenBank/DDBJ whole genome shotgun (WGS) entry which is preliminary data.</text>
</comment>
<organism evidence="5 6">
    <name type="scientific">Streptacidiphilus jeojiensis</name>
    <dbReference type="NCBI Taxonomy" id="3229225"/>
    <lineage>
        <taxon>Bacteria</taxon>
        <taxon>Bacillati</taxon>
        <taxon>Actinomycetota</taxon>
        <taxon>Actinomycetes</taxon>
        <taxon>Kitasatosporales</taxon>
        <taxon>Streptomycetaceae</taxon>
        <taxon>Streptacidiphilus</taxon>
    </lineage>
</organism>
<dbReference type="PANTHER" id="PTHR43630">
    <property type="entry name" value="POLY-BETA-1,6-N-ACETYL-D-GLUCOSAMINE SYNTHASE"/>
    <property type="match status" value="1"/>
</dbReference>
<evidence type="ECO:0000256" key="2">
    <source>
        <dbReference type="ARBA" id="ARBA00022676"/>
    </source>
</evidence>